<feature type="transmembrane region" description="Helical" evidence="10">
    <location>
        <begin position="125"/>
        <end position="147"/>
    </location>
</feature>
<evidence type="ECO:0000256" key="2">
    <source>
        <dbReference type="ARBA" id="ARBA00004651"/>
    </source>
</evidence>
<evidence type="ECO:0000313" key="15">
    <source>
        <dbReference type="Proteomes" id="UP000250079"/>
    </source>
</evidence>
<dbReference type="SUPFAM" id="SSF55874">
    <property type="entry name" value="ATPase domain of HSP90 chaperone/DNA topoisomerase II/histidine kinase"/>
    <property type="match status" value="1"/>
</dbReference>
<dbReference type="InterPro" id="IPR011620">
    <property type="entry name" value="Sig_transdc_His_kinase_LytS_TM"/>
</dbReference>
<evidence type="ECO:0000256" key="8">
    <source>
        <dbReference type="ARBA" id="ARBA00023136"/>
    </source>
</evidence>
<dbReference type="PANTHER" id="PTHR43065">
    <property type="entry name" value="SENSOR HISTIDINE KINASE"/>
    <property type="match status" value="1"/>
</dbReference>
<dbReference type="InterPro" id="IPR035965">
    <property type="entry name" value="PAS-like_dom_sf"/>
</dbReference>
<feature type="transmembrane region" description="Helical" evidence="10">
    <location>
        <begin position="91"/>
        <end position="113"/>
    </location>
</feature>
<proteinExistence type="predicted"/>
<keyword evidence="6 10" id="KW-0812">Transmembrane</keyword>
<dbReference type="SMART" id="SM00388">
    <property type="entry name" value="HisKA"/>
    <property type="match status" value="1"/>
</dbReference>
<dbReference type="PROSITE" id="PS50110">
    <property type="entry name" value="RESPONSE_REGULATORY"/>
    <property type="match status" value="1"/>
</dbReference>
<dbReference type="SUPFAM" id="SSF47384">
    <property type="entry name" value="Homodimeric domain of signal transducing histidine kinase"/>
    <property type="match status" value="1"/>
</dbReference>
<dbReference type="Pfam" id="PF02518">
    <property type="entry name" value="HATPase_c"/>
    <property type="match status" value="1"/>
</dbReference>
<dbReference type="InterPro" id="IPR036890">
    <property type="entry name" value="HATPase_C_sf"/>
</dbReference>
<accession>A0A2Z2NMZ5</accession>
<gene>
    <name evidence="14" type="ORF">IMCC3135_13735</name>
</gene>
<dbReference type="CDD" id="cd00082">
    <property type="entry name" value="HisKA"/>
    <property type="match status" value="1"/>
</dbReference>
<dbReference type="Gene3D" id="3.40.50.2300">
    <property type="match status" value="1"/>
</dbReference>
<dbReference type="InterPro" id="IPR001789">
    <property type="entry name" value="Sig_transdc_resp-reg_receiver"/>
</dbReference>
<evidence type="ECO:0000313" key="14">
    <source>
        <dbReference type="EMBL" id="ASJ72832.1"/>
    </source>
</evidence>
<dbReference type="SMART" id="SM00387">
    <property type="entry name" value="HATPase_c"/>
    <property type="match status" value="1"/>
</dbReference>
<dbReference type="Pfam" id="PF07694">
    <property type="entry name" value="5TM-5TMR_LYT"/>
    <property type="match status" value="1"/>
</dbReference>
<evidence type="ECO:0000256" key="4">
    <source>
        <dbReference type="ARBA" id="ARBA00022475"/>
    </source>
</evidence>
<keyword evidence="5 9" id="KW-0597">Phosphoprotein</keyword>
<evidence type="ECO:0000259" key="11">
    <source>
        <dbReference type="PROSITE" id="PS50109"/>
    </source>
</evidence>
<dbReference type="Gene3D" id="3.30.565.10">
    <property type="entry name" value="Histidine kinase-like ATPase, C-terminal domain"/>
    <property type="match status" value="1"/>
</dbReference>
<dbReference type="InterPro" id="IPR003661">
    <property type="entry name" value="HisK_dim/P_dom"/>
</dbReference>
<dbReference type="InterPro" id="IPR036097">
    <property type="entry name" value="HisK_dim/P_sf"/>
</dbReference>
<dbReference type="EC" id="2.7.13.3" evidence="3"/>
<evidence type="ECO:0000256" key="6">
    <source>
        <dbReference type="ARBA" id="ARBA00022692"/>
    </source>
</evidence>
<evidence type="ECO:0000256" key="9">
    <source>
        <dbReference type="PROSITE-ProRule" id="PRU00169"/>
    </source>
</evidence>
<dbReference type="Gene3D" id="1.10.287.130">
    <property type="match status" value="1"/>
</dbReference>
<dbReference type="GO" id="GO:0071555">
    <property type="term" value="P:cell wall organization"/>
    <property type="evidence" value="ECO:0007669"/>
    <property type="project" value="InterPro"/>
</dbReference>
<evidence type="ECO:0000256" key="5">
    <source>
        <dbReference type="ARBA" id="ARBA00022553"/>
    </source>
</evidence>
<dbReference type="GO" id="GO:0000155">
    <property type="term" value="F:phosphorelay sensor kinase activity"/>
    <property type="evidence" value="ECO:0007669"/>
    <property type="project" value="InterPro"/>
</dbReference>
<dbReference type="Pfam" id="PF00072">
    <property type="entry name" value="Response_reg"/>
    <property type="match status" value="1"/>
</dbReference>
<evidence type="ECO:0000256" key="3">
    <source>
        <dbReference type="ARBA" id="ARBA00012438"/>
    </source>
</evidence>
<evidence type="ECO:0000259" key="13">
    <source>
        <dbReference type="PROSITE" id="PS50112"/>
    </source>
</evidence>
<comment type="catalytic activity">
    <reaction evidence="1">
        <text>ATP + protein L-histidine = ADP + protein N-phospho-L-histidine.</text>
        <dbReference type="EC" id="2.7.13.3"/>
    </reaction>
</comment>
<dbReference type="GO" id="GO:0005886">
    <property type="term" value="C:plasma membrane"/>
    <property type="evidence" value="ECO:0007669"/>
    <property type="project" value="UniProtKB-SubCell"/>
</dbReference>
<dbReference type="PANTHER" id="PTHR43065:SF42">
    <property type="entry name" value="TWO-COMPONENT SENSOR PPRA"/>
    <property type="match status" value="1"/>
</dbReference>
<dbReference type="PROSITE" id="PS50109">
    <property type="entry name" value="HIS_KIN"/>
    <property type="match status" value="1"/>
</dbReference>
<evidence type="ECO:0000256" key="1">
    <source>
        <dbReference type="ARBA" id="ARBA00000085"/>
    </source>
</evidence>
<dbReference type="KEGG" id="gai:IMCC3135_13735"/>
<dbReference type="SMART" id="SM00448">
    <property type="entry name" value="REC"/>
    <property type="match status" value="1"/>
</dbReference>
<dbReference type="Pfam" id="PF00512">
    <property type="entry name" value="HisKA"/>
    <property type="match status" value="1"/>
</dbReference>
<feature type="domain" description="Histidine kinase" evidence="11">
    <location>
        <begin position="473"/>
        <end position="696"/>
    </location>
</feature>
<dbReference type="InterPro" id="IPR003594">
    <property type="entry name" value="HATPase_dom"/>
</dbReference>
<feature type="domain" description="PAS" evidence="13">
    <location>
        <begin position="220"/>
        <end position="265"/>
    </location>
</feature>
<dbReference type="InterPro" id="IPR011006">
    <property type="entry name" value="CheY-like_superfamily"/>
</dbReference>
<sequence length="838" mass="91166">MIALLLAGALLFPLFSRPHFEQNTTTRVLIGLIFGITYVALSLNSLVLNDGGVLNASAGVLIFAAYLGGPVAGAMVLTVSLAIRAGLGGDMLILGLVMQAICVFAGLLLRMIRPFSIWPQLPNRILFYALGVFLVMHCSGVILAILLDLAAITPIASEFVVFILAGLLSVTVTWAVIQQSWRLASIERENGALLRQLQLIFKNCGIGVLYYNGRSGRLDFDPSFRKLYGLSENEVLEPYTLISRLVHAEDREAVKVHISNAIYGSGTHGSQLFRTCSDDDQLRHIRSTWQAESETPEGLRNLIGLHIDVTDVTTAQQQRIEAQQQIAAIAENLPGVIFQLIWQNCSVKELTYISSKSVDLWGLTQEAVHQAPCESLAAHFEAGEAEKVSRAINDAASNGGRGSTRVWMRGRSEKRIRVELQVQAMDLGNGTHLVNGIYVDITSESAAQEEADLQAALARQSQKNESIGRLTGGVAHDFNNILAIILSNLELLRDTVESDSQRAMIDAGIGASHRGAGLTRSMLSFARTASLDPEALDLNTVVRHAKNWMHRAMPESVEVEMSLLAGLWPVRLDASLLESALLNLIVNARDAMHNHGKLTIETANVRIDQSFIDTRNETISPGRYVMLAVSDTGSGIEADTLECMFDPFYTTKAPGEGSGIGLSMIQGFVKQSLGTIRVYTELGMGTSFKIYFPVCDTAPVIKHKKIDEVSSHECSGARILLVEDDENIREVQLAMLERGGYRVVTANSGDAALDIFNADSAFDLIVTDIVMPGELQGTTLASKVRETNLQIPFIFMSGYAAEATVHGNGLRPKDIRLMKPVPMSSLLNSVAAALKLRD</sequence>
<dbReference type="Gene3D" id="3.30.450.20">
    <property type="entry name" value="PAS domain"/>
    <property type="match status" value="2"/>
</dbReference>
<feature type="transmembrane region" description="Helical" evidence="10">
    <location>
        <begin position="60"/>
        <end position="85"/>
    </location>
</feature>
<dbReference type="Pfam" id="PF08447">
    <property type="entry name" value="PAS_3"/>
    <property type="match status" value="1"/>
</dbReference>
<organism evidence="14 15">
    <name type="scientific">Granulosicoccus antarcticus IMCC3135</name>
    <dbReference type="NCBI Taxonomy" id="1192854"/>
    <lineage>
        <taxon>Bacteria</taxon>
        <taxon>Pseudomonadati</taxon>
        <taxon>Pseudomonadota</taxon>
        <taxon>Gammaproteobacteria</taxon>
        <taxon>Chromatiales</taxon>
        <taxon>Granulosicoccaceae</taxon>
        <taxon>Granulosicoccus</taxon>
    </lineage>
</organism>
<dbReference type="SUPFAM" id="SSF55785">
    <property type="entry name" value="PYP-like sensor domain (PAS domain)"/>
    <property type="match status" value="2"/>
</dbReference>
<name>A0A2Z2NMZ5_9GAMM</name>
<keyword evidence="7 10" id="KW-1133">Transmembrane helix</keyword>
<evidence type="ECO:0000256" key="10">
    <source>
        <dbReference type="SAM" id="Phobius"/>
    </source>
</evidence>
<comment type="subcellular location">
    <subcellularLocation>
        <location evidence="2">Cell membrane</location>
        <topology evidence="2">Multi-pass membrane protein</topology>
    </subcellularLocation>
</comment>
<dbReference type="Proteomes" id="UP000250079">
    <property type="component" value="Chromosome"/>
</dbReference>
<dbReference type="PROSITE" id="PS50112">
    <property type="entry name" value="PAS"/>
    <property type="match status" value="1"/>
</dbReference>
<reference evidence="14 15" key="1">
    <citation type="submission" date="2016-12" db="EMBL/GenBank/DDBJ databases">
        <authorList>
            <person name="Song W.-J."/>
            <person name="Kurnit D.M."/>
        </authorList>
    </citation>
    <scope>NUCLEOTIDE SEQUENCE [LARGE SCALE GENOMIC DNA]</scope>
    <source>
        <strain evidence="14 15">IMCC3135</strain>
    </source>
</reference>
<dbReference type="EMBL" id="CP018632">
    <property type="protein sequence ID" value="ASJ72832.1"/>
    <property type="molecule type" value="Genomic_DNA"/>
</dbReference>
<evidence type="ECO:0000259" key="12">
    <source>
        <dbReference type="PROSITE" id="PS50110"/>
    </source>
</evidence>
<dbReference type="PRINTS" id="PR00344">
    <property type="entry name" value="BCTRLSENSOR"/>
</dbReference>
<keyword evidence="15" id="KW-1185">Reference proteome</keyword>
<evidence type="ECO:0000256" key="7">
    <source>
        <dbReference type="ARBA" id="ARBA00022989"/>
    </source>
</evidence>
<dbReference type="AlphaFoldDB" id="A0A2Z2NMZ5"/>
<dbReference type="SUPFAM" id="SSF52172">
    <property type="entry name" value="CheY-like"/>
    <property type="match status" value="1"/>
</dbReference>
<dbReference type="SMART" id="SM00091">
    <property type="entry name" value="PAS"/>
    <property type="match status" value="2"/>
</dbReference>
<feature type="transmembrane region" description="Helical" evidence="10">
    <location>
        <begin position="26"/>
        <end position="48"/>
    </location>
</feature>
<dbReference type="InterPro" id="IPR013655">
    <property type="entry name" value="PAS_fold_3"/>
</dbReference>
<protein>
    <recommendedName>
        <fullName evidence="3">histidine kinase</fullName>
        <ecNumber evidence="3">2.7.13.3</ecNumber>
    </recommendedName>
</protein>
<keyword evidence="4" id="KW-1003">Cell membrane</keyword>
<feature type="modified residue" description="4-aspartylphosphate" evidence="9">
    <location>
        <position position="768"/>
    </location>
</feature>
<dbReference type="InterPro" id="IPR005467">
    <property type="entry name" value="His_kinase_dom"/>
</dbReference>
<dbReference type="InterPro" id="IPR000014">
    <property type="entry name" value="PAS"/>
</dbReference>
<feature type="domain" description="Response regulatory" evidence="12">
    <location>
        <begin position="718"/>
        <end position="834"/>
    </location>
</feature>
<keyword evidence="8 10" id="KW-0472">Membrane</keyword>
<feature type="transmembrane region" description="Helical" evidence="10">
    <location>
        <begin position="159"/>
        <end position="177"/>
    </location>
</feature>
<dbReference type="InterPro" id="IPR004358">
    <property type="entry name" value="Sig_transdc_His_kin-like_C"/>
</dbReference>